<protein>
    <submittedName>
        <fullName evidence="4">Tetratricopeptide repeat protein</fullName>
    </submittedName>
</protein>
<accession>A0A6B3NFE9</accession>
<dbReference type="AlphaFoldDB" id="A0A6B3NFE9"/>
<evidence type="ECO:0000313" key="4">
    <source>
        <dbReference type="EMBL" id="NER32036.1"/>
    </source>
</evidence>
<evidence type="ECO:0000256" key="2">
    <source>
        <dbReference type="ARBA" id="ARBA00022803"/>
    </source>
</evidence>
<dbReference type="SUPFAM" id="SSF48452">
    <property type="entry name" value="TPR-like"/>
    <property type="match status" value="1"/>
</dbReference>
<dbReference type="InterPro" id="IPR011990">
    <property type="entry name" value="TPR-like_helical_dom_sf"/>
</dbReference>
<dbReference type="InterPro" id="IPR051685">
    <property type="entry name" value="Ycf3/AcsC/BcsC/TPR_MFPF"/>
</dbReference>
<feature type="repeat" description="TPR" evidence="3">
    <location>
        <begin position="43"/>
        <end position="76"/>
    </location>
</feature>
<dbReference type="InterPro" id="IPR019734">
    <property type="entry name" value="TPR_rpt"/>
</dbReference>
<dbReference type="Pfam" id="PF13414">
    <property type="entry name" value="TPR_11"/>
    <property type="match status" value="2"/>
</dbReference>
<dbReference type="SMART" id="SM00028">
    <property type="entry name" value="TPR"/>
    <property type="match status" value="2"/>
</dbReference>
<comment type="caution">
    <text evidence="4">The sequence shown here is derived from an EMBL/GenBank/DDBJ whole genome shotgun (WGS) entry which is preliminary data.</text>
</comment>
<feature type="repeat" description="TPR" evidence="3">
    <location>
        <begin position="9"/>
        <end position="42"/>
    </location>
</feature>
<dbReference type="EMBL" id="JAAHFQ010001035">
    <property type="protein sequence ID" value="NER32036.1"/>
    <property type="molecule type" value="Genomic_DNA"/>
</dbReference>
<dbReference type="Gene3D" id="1.25.40.10">
    <property type="entry name" value="Tetratricopeptide repeat domain"/>
    <property type="match status" value="1"/>
</dbReference>
<sequence>MSQSPNLEAQLYFALGLRSSEAEEYERAIANFEKATQLKPDYFQAYYHQGIVLGYLGRIEEAIASYSKATQLKPDYLEAWYN</sequence>
<evidence type="ECO:0000256" key="3">
    <source>
        <dbReference type="PROSITE-ProRule" id="PRU00339"/>
    </source>
</evidence>
<name>A0A6B3NFE9_9CYAN</name>
<reference evidence="4" key="1">
    <citation type="submission" date="2019-11" db="EMBL/GenBank/DDBJ databases">
        <title>Genomic insights into an expanded diversity of filamentous marine cyanobacteria reveals the extraordinary biosynthetic potential of Moorea and Okeania.</title>
        <authorList>
            <person name="Ferreira Leao T."/>
            <person name="Wang M."/>
            <person name="Moss N."/>
            <person name="Da Silva R."/>
            <person name="Sanders J."/>
            <person name="Nurk S."/>
            <person name="Gurevich A."/>
            <person name="Humphrey G."/>
            <person name="Reher R."/>
            <person name="Zhu Q."/>
            <person name="Belda-Ferre P."/>
            <person name="Glukhov E."/>
            <person name="Rex R."/>
            <person name="Dorrestein P.C."/>
            <person name="Knight R."/>
            <person name="Pevzner P."/>
            <person name="Gerwick W.H."/>
            <person name="Gerwick L."/>
        </authorList>
    </citation>
    <scope>NUCLEOTIDE SEQUENCE</scope>
    <source>
        <strain evidence="4">SIO1C4</strain>
    </source>
</reference>
<feature type="non-terminal residue" evidence="4">
    <location>
        <position position="82"/>
    </location>
</feature>
<dbReference type="PROSITE" id="PS50005">
    <property type="entry name" value="TPR"/>
    <property type="match status" value="2"/>
</dbReference>
<evidence type="ECO:0000256" key="1">
    <source>
        <dbReference type="ARBA" id="ARBA00022737"/>
    </source>
</evidence>
<keyword evidence="1" id="KW-0677">Repeat</keyword>
<dbReference type="PANTHER" id="PTHR44943">
    <property type="entry name" value="CELLULOSE SYNTHASE OPERON PROTEIN C"/>
    <property type="match status" value="1"/>
</dbReference>
<gene>
    <name evidence="4" type="ORF">F6J89_31630</name>
</gene>
<proteinExistence type="predicted"/>
<organism evidence="4">
    <name type="scientific">Symploca sp. SIO1C4</name>
    <dbReference type="NCBI Taxonomy" id="2607765"/>
    <lineage>
        <taxon>Bacteria</taxon>
        <taxon>Bacillati</taxon>
        <taxon>Cyanobacteriota</taxon>
        <taxon>Cyanophyceae</taxon>
        <taxon>Coleofasciculales</taxon>
        <taxon>Coleofasciculaceae</taxon>
        <taxon>Symploca</taxon>
    </lineage>
</organism>
<dbReference type="PROSITE" id="PS50293">
    <property type="entry name" value="TPR_REGION"/>
    <property type="match status" value="2"/>
</dbReference>
<dbReference type="PANTHER" id="PTHR44943:SF8">
    <property type="entry name" value="TPR REPEAT-CONTAINING PROTEIN MJ0263"/>
    <property type="match status" value="1"/>
</dbReference>
<keyword evidence="2 3" id="KW-0802">TPR repeat</keyword>